<feature type="transmembrane region" description="Helical" evidence="6">
    <location>
        <begin position="207"/>
        <end position="231"/>
    </location>
</feature>
<feature type="transmembrane region" description="Helical" evidence="6">
    <location>
        <begin position="57"/>
        <end position="79"/>
    </location>
</feature>
<feature type="transmembrane region" description="Helical" evidence="6">
    <location>
        <begin position="12"/>
        <end position="37"/>
    </location>
</feature>
<evidence type="ECO:0000256" key="3">
    <source>
        <dbReference type="ARBA" id="ARBA00022692"/>
    </source>
</evidence>
<dbReference type="Pfam" id="PF00335">
    <property type="entry name" value="Tetraspanin"/>
    <property type="match status" value="1"/>
</dbReference>
<dbReference type="EMBL" id="CAXLJM020000072">
    <property type="protein sequence ID" value="CAL8126394.1"/>
    <property type="molecule type" value="Genomic_DNA"/>
</dbReference>
<organism evidence="7 8">
    <name type="scientific">Orchesella dallaii</name>
    <dbReference type="NCBI Taxonomy" id="48710"/>
    <lineage>
        <taxon>Eukaryota</taxon>
        <taxon>Metazoa</taxon>
        <taxon>Ecdysozoa</taxon>
        <taxon>Arthropoda</taxon>
        <taxon>Hexapoda</taxon>
        <taxon>Collembola</taxon>
        <taxon>Entomobryomorpha</taxon>
        <taxon>Entomobryoidea</taxon>
        <taxon>Orchesellidae</taxon>
        <taxon>Orchesellinae</taxon>
        <taxon>Orchesella</taxon>
    </lineage>
</organism>
<evidence type="ECO:0000313" key="8">
    <source>
        <dbReference type="Proteomes" id="UP001642540"/>
    </source>
</evidence>
<name>A0ABP1RD38_9HEXA</name>
<reference evidence="7 8" key="1">
    <citation type="submission" date="2024-08" db="EMBL/GenBank/DDBJ databases">
        <authorList>
            <person name="Cucini C."/>
            <person name="Frati F."/>
        </authorList>
    </citation>
    <scope>NUCLEOTIDE SEQUENCE [LARGE SCALE GENOMIC DNA]</scope>
</reference>
<keyword evidence="8" id="KW-1185">Reference proteome</keyword>
<dbReference type="PRINTS" id="PR00259">
    <property type="entry name" value="TMFOUR"/>
</dbReference>
<dbReference type="PANTHER" id="PTHR19282:SF456">
    <property type="entry name" value="CD63 MOLECULE"/>
    <property type="match status" value="1"/>
</dbReference>
<keyword evidence="3 6" id="KW-0812">Transmembrane</keyword>
<dbReference type="InterPro" id="IPR008952">
    <property type="entry name" value="Tetraspanin_EC2_sf"/>
</dbReference>
<dbReference type="InterPro" id="IPR000301">
    <property type="entry name" value="Tetraspanin_animals"/>
</dbReference>
<evidence type="ECO:0000256" key="5">
    <source>
        <dbReference type="ARBA" id="ARBA00023136"/>
    </source>
</evidence>
<accession>A0ABP1RD38</accession>
<feature type="transmembrane region" description="Helical" evidence="6">
    <location>
        <begin position="86"/>
        <end position="110"/>
    </location>
</feature>
<comment type="similarity">
    <text evidence="2 6">Belongs to the tetraspanin (TM4SF) family.</text>
</comment>
<evidence type="ECO:0000256" key="4">
    <source>
        <dbReference type="ARBA" id="ARBA00022989"/>
    </source>
</evidence>
<comment type="subcellular location">
    <subcellularLocation>
        <location evidence="1 6">Membrane</location>
        <topology evidence="1 6">Multi-pass membrane protein</topology>
    </subcellularLocation>
</comment>
<sequence length="239" mass="26141">MGCATGIVKFLMFLFNFVFVVGGVLMVTFGVLVFTGYQGFQDEYAHVVKVDSFKAPPIILIAVGAAVFFIAFMGCCGVLRENNCMMMTYAVFLTIILLVQVGLAVAAGLYEDELREVLQKGMGKSIDKYGQQKEVKEAWDAMQSKLKCCGSDKYTDWSKHGPVPESCCINPTPGCSDGVLENPSTAEEKIHTEGCVNKFLSDVKIKWVVYAAAVIAGVELLGIVFSCCLAARFRRKNYA</sequence>
<dbReference type="PIRSF" id="PIRSF002419">
    <property type="entry name" value="Tetraspanin"/>
    <property type="match status" value="1"/>
</dbReference>
<dbReference type="CDD" id="cd03127">
    <property type="entry name" value="tetraspanin_LEL"/>
    <property type="match status" value="1"/>
</dbReference>
<keyword evidence="4 6" id="KW-1133">Transmembrane helix</keyword>
<evidence type="ECO:0000256" key="2">
    <source>
        <dbReference type="ARBA" id="ARBA00006840"/>
    </source>
</evidence>
<dbReference type="Gene3D" id="1.10.1450.10">
    <property type="entry name" value="Tetraspanin"/>
    <property type="match status" value="1"/>
</dbReference>
<evidence type="ECO:0000256" key="1">
    <source>
        <dbReference type="ARBA" id="ARBA00004141"/>
    </source>
</evidence>
<dbReference type="SUPFAM" id="SSF48652">
    <property type="entry name" value="Tetraspanin"/>
    <property type="match status" value="1"/>
</dbReference>
<evidence type="ECO:0000256" key="6">
    <source>
        <dbReference type="RuleBase" id="RU361218"/>
    </source>
</evidence>
<dbReference type="InterPro" id="IPR018499">
    <property type="entry name" value="Tetraspanin/Peripherin"/>
</dbReference>
<protein>
    <recommendedName>
        <fullName evidence="6">Tetraspanin</fullName>
    </recommendedName>
</protein>
<dbReference type="PANTHER" id="PTHR19282">
    <property type="entry name" value="TETRASPANIN"/>
    <property type="match status" value="1"/>
</dbReference>
<gene>
    <name evidence="7" type="ORF">ODALV1_LOCUS21378</name>
</gene>
<keyword evidence="5 6" id="KW-0472">Membrane</keyword>
<proteinExistence type="inferred from homology"/>
<dbReference type="Proteomes" id="UP001642540">
    <property type="component" value="Unassembled WGS sequence"/>
</dbReference>
<evidence type="ECO:0000313" key="7">
    <source>
        <dbReference type="EMBL" id="CAL8126394.1"/>
    </source>
</evidence>
<comment type="caution">
    <text evidence="7">The sequence shown here is derived from an EMBL/GenBank/DDBJ whole genome shotgun (WGS) entry which is preliminary data.</text>
</comment>